<keyword evidence="2" id="KW-0808">Transferase</keyword>
<proteinExistence type="predicted"/>
<dbReference type="EMBL" id="CP001708">
    <property type="protein sequence ID" value="ACV28414.1"/>
    <property type="molecule type" value="Genomic_DNA"/>
</dbReference>
<reference evidence="2 3" key="1">
    <citation type="journal article" date="2009" name="Stand. Genomic Sci.">
        <title>Complete genome sequence of Anaerococcus prevotii type strain (PC1).</title>
        <authorList>
            <person name="Labutti K."/>
            <person name="Pukall R."/>
            <person name="Steenblock K."/>
            <person name="Glavina Del Rio T."/>
            <person name="Tice H."/>
            <person name="Copeland A."/>
            <person name="Cheng J.F."/>
            <person name="Lucas S."/>
            <person name="Chen F."/>
            <person name="Nolan M."/>
            <person name="Bruce D."/>
            <person name="Goodwin L."/>
            <person name="Pitluck S."/>
            <person name="Ivanova N."/>
            <person name="Mavromatis K."/>
            <person name="Ovchinnikova G."/>
            <person name="Pati A."/>
            <person name="Chen A."/>
            <person name="Palaniappan K."/>
            <person name="Land M."/>
            <person name="Hauser L."/>
            <person name="Chang Y.J."/>
            <person name="Jeffries C.D."/>
            <person name="Chain P."/>
            <person name="Saunders E."/>
            <person name="Brettin T."/>
            <person name="Detter J.C."/>
            <person name="Han C."/>
            <person name="Goker M."/>
            <person name="Bristow J."/>
            <person name="Eisen J.A."/>
            <person name="Markowitz V."/>
            <person name="Hugenholtz P."/>
            <person name="Kyrpides N.C."/>
            <person name="Klenk H.P."/>
            <person name="Lapidus A."/>
        </authorList>
    </citation>
    <scope>NUCLEOTIDE SEQUENCE [LARGE SCALE GENOMIC DNA]</scope>
    <source>
        <strain evidence="3">ATCC 9321 / DSM 20548 / JCM 6508 / NCTC 11806 / PC1</strain>
    </source>
</reference>
<dbReference type="KEGG" id="apr:Apre_0365"/>
<dbReference type="RefSeq" id="WP_015777327.1">
    <property type="nucleotide sequence ID" value="NC_013171.1"/>
</dbReference>
<dbReference type="PANTHER" id="PTHR43586">
    <property type="entry name" value="CYSTEINE DESULFURASE"/>
    <property type="match status" value="1"/>
</dbReference>
<dbReference type="HOGENOM" id="CLU_003433_2_4_9"/>
<dbReference type="Pfam" id="PF00266">
    <property type="entry name" value="Aminotran_5"/>
    <property type="match status" value="1"/>
</dbReference>
<accession>C7RG03</accession>
<evidence type="ECO:0000259" key="1">
    <source>
        <dbReference type="Pfam" id="PF00266"/>
    </source>
</evidence>
<name>C7RG03_ANAPD</name>
<organism evidence="2 3">
    <name type="scientific">Anaerococcus prevotii (strain ATCC 9321 / DSM 20548 / JCM 6508 / NCTC 11806 / PC1)</name>
    <name type="common">Peptostreptococcus prevotii</name>
    <name type="synonym">Peptococcus prevotii</name>
    <dbReference type="NCBI Taxonomy" id="525919"/>
    <lineage>
        <taxon>Bacteria</taxon>
        <taxon>Bacillati</taxon>
        <taxon>Bacillota</taxon>
        <taxon>Tissierellia</taxon>
        <taxon>Tissierellales</taxon>
        <taxon>Peptoniphilaceae</taxon>
        <taxon>Anaerococcus</taxon>
    </lineage>
</organism>
<evidence type="ECO:0000313" key="3">
    <source>
        <dbReference type="Proteomes" id="UP000002294"/>
    </source>
</evidence>
<dbReference type="EC" id="2.8.1.7" evidence="2"/>
<dbReference type="Proteomes" id="UP000002294">
    <property type="component" value="Chromosome"/>
</dbReference>
<dbReference type="OrthoDB" id="9804366at2"/>
<dbReference type="eggNOG" id="COG0520">
    <property type="taxonomic scope" value="Bacteria"/>
</dbReference>
<gene>
    <name evidence="2" type="ordered locus">Apre_0365</name>
</gene>
<feature type="domain" description="Aminotransferase class V" evidence="1">
    <location>
        <begin position="1"/>
        <end position="365"/>
    </location>
</feature>
<dbReference type="GO" id="GO:0031071">
    <property type="term" value="F:cysteine desulfurase activity"/>
    <property type="evidence" value="ECO:0007669"/>
    <property type="project" value="UniProtKB-EC"/>
</dbReference>
<sequence length="378" mass="42226">MYFDNAATTIHKPKAMTDKLVEVISSGNYGNPSRSGHMLSQNSMMAIFDTKKSLARLCHIENPSDILLTANATFALNFAIKSLVNKDDHIITSTTEHNSILRPLYQTGADISFVDFDENYELKYQSLPKLLRKNTKFLVINSASNLLGDVKDLDRVYDFARENELLMIVDCAQSLGLIDIDMGKYENSLFAFTGHKSLYGPSGTGGLIKNGNFLFAQVFAGGSGIDSFRETMPPSFPQIFEAGTANFLGQIALKAGVDFILDEGIDKINKKVRELASRFYRGIEEIPDLKFYSKDPDCLKTGLVSFNIGDISSDEISLILDEDYNIQTRPGSHCAPLIHRHFATEKQGIVRFSFSYFNTNEEVDRAILALRDISQIYK</sequence>
<dbReference type="PANTHER" id="PTHR43586:SF4">
    <property type="entry name" value="ISOPENICILLIN N EPIMERASE"/>
    <property type="match status" value="1"/>
</dbReference>
<dbReference type="InterPro" id="IPR015422">
    <property type="entry name" value="PyrdxlP-dep_Trfase_small"/>
</dbReference>
<dbReference type="SUPFAM" id="SSF53383">
    <property type="entry name" value="PLP-dependent transferases"/>
    <property type="match status" value="1"/>
</dbReference>
<keyword evidence="3" id="KW-1185">Reference proteome</keyword>
<dbReference type="STRING" id="525919.Apre_0365"/>
<dbReference type="InterPro" id="IPR015421">
    <property type="entry name" value="PyrdxlP-dep_Trfase_major"/>
</dbReference>
<dbReference type="InterPro" id="IPR000192">
    <property type="entry name" value="Aminotrans_V_dom"/>
</dbReference>
<evidence type="ECO:0000313" key="2">
    <source>
        <dbReference type="EMBL" id="ACV28414.1"/>
    </source>
</evidence>
<dbReference type="Gene3D" id="3.40.640.10">
    <property type="entry name" value="Type I PLP-dependent aspartate aminotransferase-like (Major domain)"/>
    <property type="match status" value="1"/>
</dbReference>
<dbReference type="Gene3D" id="3.90.1150.10">
    <property type="entry name" value="Aspartate Aminotransferase, domain 1"/>
    <property type="match status" value="1"/>
</dbReference>
<protein>
    <submittedName>
        <fullName evidence="2">Cysteine desulfurase</fullName>
        <ecNumber evidence="2">2.8.1.7</ecNumber>
    </submittedName>
</protein>
<dbReference type="AlphaFoldDB" id="C7RG03"/>
<dbReference type="InterPro" id="IPR015424">
    <property type="entry name" value="PyrdxlP-dep_Trfase"/>
</dbReference>